<sequence>MRLVVFATSLLMVAPALAQTRVEKPTLLKPQAPFTESGVVSESEMKLISTIEVNKIEEGAHNGVAYRIYYTDGSGSFSGSPDGKLSGALGRGSDWSTACKKDPMNDKKSCYLQRNKLWVWLYQTGRVEVFIGGDQYPGTSATIRIDSNPAIKSPSDSEGVFTAAQSKQIVQQLISGDTVATRYVDWPYRSANDDSFGLSGFDEAYEYIQWALKQIK</sequence>
<keyword evidence="3" id="KW-1185">Reference proteome</keyword>
<dbReference type="EMBL" id="VOHK01000002">
    <property type="protein sequence ID" value="TWT22239.1"/>
    <property type="molecule type" value="Genomic_DNA"/>
</dbReference>
<name>A0A5C5U8F0_9GAMM</name>
<dbReference type="Proteomes" id="UP000319980">
    <property type="component" value="Unassembled WGS sequence"/>
</dbReference>
<feature type="signal peptide" evidence="1">
    <location>
        <begin position="1"/>
        <end position="18"/>
    </location>
</feature>
<dbReference type="OrthoDB" id="6539618at2"/>
<evidence type="ECO:0000256" key="1">
    <source>
        <dbReference type="SAM" id="SignalP"/>
    </source>
</evidence>
<dbReference type="RefSeq" id="WP_146385384.1">
    <property type="nucleotide sequence ID" value="NZ_VOHK01000002.1"/>
</dbReference>
<keyword evidence="1" id="KW-0732">Signal</keyword>
<gene>
    <name evidence="2" type="ORF">FQY83_04185</name>
</gene>
<feature type="chain" id="PRO_5023131448" evidence="1">
    <location>
        <begin position="19"/>
        <end position="216"/>
    </location>
</feature>
<proteinExistence type="predicted"/>
<evidence type="ECO:0000313" key="3">
    <source>
        <dbReference type="Proteomes" id="UP000319980"/>
    </source>
</evidence>
<evidence type="ECO:0000313" key="2">
    <source>
        <dbReference type="EMBL" id="TWT22239.1"/>
    </source>
</evidence>
<comment type="caution">
    <text evidence="2">The sequence shown here is derived from an EMBL/GenBank/DDBJ whole genome shotgun (WGS) entry which is preliminary data.</text>
</comment>
<reference evidence="2 3" key="1">
    <citation type="journal article" date="2008" name="Int. J. Syst. Evol. Microbiol.">
        <title>Luteimonas marina sp. nov., isolated from seawater.</title>
        <authorList>
            <person name="Baik K.S."/>
            <person name="Park S.C."/>
            <person name="Kim M.S."/>
            <person name="Kim E.M."/>
            <person name="Park C."/>
            <person name="Chun J."/>
            <person name="Seong C.N."/>
        </authorList>
    </citation>
    <scope>NUCLEOTIDE SEQUENCE [LARGE SCALE GENOMIC DNA]</scope>
    <source>
        <strain evidence="2 3">FR1330</strain>
    </source>
</reference>
<dbReference type="AlphaFoldDB" id="A0A5C5U8F0"/>
<accession>A0A5C5U8F0</accession>
<protein>
    <submittedName>
        <fullName evidence="2">Uncharacterized protein</fullName>
    </submittedName>
</protein>
<organism evidence="2 3">
    <name type="scientific">Luteimonas marina</name>
    <dbReference type="NCBI Taxonomy" id="488485"/>
    <lineage>
        <taxon>Bacteria</taxon>
        <taxon>Pseudomonadati</taxon>
        <taxon>Pseudomonadota</taxon>
        <taxon>Gammaproteobacteria</taxon>
        <taxon>Lysobacterales</taxon>
        <taxon>Lysobacteraceae</taxon>
        <taxon>Luteimonas</taxon>
    </lineage>
</organism>